<dbReference type="CDD" id="cd00593">
    <property type="entry name" value="RIBOc"/>
    <property type="match status" value="1"/>
</dbReference>
<protein>
    <recommendedName>
        <fullName evidence="3">RNase III domain-containing protein</fullName>
    </recommendedName>
</protein>
<dbReference type="PROSITE" id="PS50142">
    <property type="entry name" value="RNASE_3_2"/>
    <property type="match status" value="1"/>
</dbReference>
<dbReference type="EMBL" id="CAJNOG010001440">
    <property type="protein sequence ID" value="CAF1443603.1"/>
    <property type="molecule type" value="Genomic_DNA"/>
</dbReference>
<organism evidence="4 10">
    <name type="scientific">Adineta steineri</name>
    <dbReference type="NCBI Taxonomy" id="433720"/>
    <lineage>
        <taxon>Eukaryota</taxon>
        <taxon>Metazoa</taxon>
        <taxon>Spiralia</taxon>
        <taxon>Gnathifera</taxon>
        <taxon>Rotifera</taxon>
        <taxon>Eurotatoria</taxon>
        <taxon>Bdelloidea</taxon>
        <taxon>Adinetida</taxon>
        <taxon>Adinetidae</taxon>
        <taxon>Adineta</taxon>
    </lineage>
</organism>
<evidence type="ECO:0000313" key="10">
    <source>
        <dbReference type="Proteomes" id="UP000663891"/>
    </source>
</evidence>
<dbReference type="SUPFAM" id="SSF69065">
    <property type="entry name" value="RNase III domain-like"/>
    <property type="match status" value="1"/>
</dbReference>
<dbReference type="InterPro" id="IPR036389">
    <property type="entry name" value="RNase_III_sf"/>
</dbReference>
<reference evidence="4" key="1">
    <citation type="submission" date="2021-02" db="EMBL/GenBank/DDBJ databases">
        <authorList>
            <person name="Nowell W R."/>
        </authorList>
    </citation>
    <scope>NUCLEOTIDE SEQUENCE</scope>
</reference>
<evidence type="ECO:0000256" key="1">
    <source>
        <dbReference type="ARBA" id="ARBA00022801"/>
    </source>
</evidence>
<evidence type="ECO:0000313" key="9">
    <source>
        <dbReference type="EMBL" id="CAF3781480.1"/>
    </source>
</evidence>
<evidence type="ECO:0000259" key="3">
    <source>
        <dbReference type="PROSITE" id="PS50142"/>
    </source>
</evidence>
<keyword evidence="2" id="KW-0472">Membrane</keyword>
<name>A0A814S8W5_9BILA</name>
<evidence type="ECO:0000313" key="6">
    <source>
        <dbReference type="EMBL" id="CAF1443603.1"/>
    </source>
</evidence>
<dbReference type="GO" id="GO:0004525">
    <property type="term" value="F:ribonuclease III activity"/>
    <property type="evidence" value="ECO:0007669"/>
    <property type="project" value="InterPro"/>
</dbReference>
<keyword evidence="1" id="KW-0378">Hydrolase</keyword>
<dbReference type="EMBL" id="CAJOAY010000099">
    <property type="protein sequence ID" value="CAF3535571.1"/>
    <property type="molecule type" value="Genomic_DNA"/>
</dbReference>
<evidence type="ECO:0000313" key="4">
    <source>
        <dbReference type="EMBL" id="CAF1143809.1"/>
    </source>
</evidence>
<dbReference type="EMBL" id="CAJNOE010001573">
    <property type="protein sequence ID" value="CAF1434613.1"/>
    <property type="molecule type" value="Genomic_DNA"/>
</dbReference>
<dbReference type="EMBL" id="CAJOBB010000551">
    <property type="protein sequence ID" value="CAF3704211.1"/>
    <property type="molecule type" value="Genomic_DNA"/>
</dbReference>
<sequence>MPQNRISVKPMNDLEQMLGYQFKNRDLLLQALTHASAISEDHPEASNREQSSLAFVGDSALKYAVARYLYLNGRDDVVKNRDILHNGTQTIVPNSVLAEIARNKLHLEKYVIRGNAHKDLSTKMYATCLEAIFGAIALDCPANQQEVIFTVVEKLCSDRYETLLKPIETVRFKSAYDEDEDLINVTRLFFNICLSPLGIAPPQIIYKSPNKTFQQKLGQAVLWFFAILGFVMIVWKIIEFIQPSLPFNFETQRQEF</sequence>
<proteinExistence type="predicted"/>
<dbReference type="Proteomes" id="UP000663845">
    <property type="component" value="Unassembled WGS sequence"/>
</dbReference>
<keyword evidence="2" id="KW-0812">Transmembrane</keyword>
<dbReference type="OrthoDB" id="67027at2759"/>
<evidence type="ECO:0000313" key="5">
    <source>
        <dbReference type="EMBL" id="CAF1434613.1"/>
    </source>
</evidence>
<dbReference type="SMART" id="SM00535">
    <property type="entry name" value="RIBOc"/>
    <property type="match status" value="1"/>
</dbReference>
<dbReference type="EMBL" id="CAJNON010000252">
    <property type="protein sequence ID" value="CAF1143809.1"/>
    <property type="molecule type" value="Genomic_DNA"/>
</dbReference>
<dbReference type="PANTHER" id="PTHR14950:SF37">
    <property type="entry name" value="ENDORIBONUCLEASE DICER"/>
    <property type="match status" value="1"/>
</dbReference>
<feature type="transmembrane region" description="Helical" evidence="2">
    <location>
        <begin position="220"/>
        <end position="238"/>
    </location>
</feature>
<evidence type="ECO:0000313" key="7">
    <source>
        <dbReference type="EMBL" id="CAF3535571.1"/>
    </source>
</evidence>
<dbReference type="Proteomes" id="UP000663868">
    <property type="component" value="Unassembled WGS sequence"/>
</dbReference>
<dbReference type="InterPro" id="IPR000999">
    <property type="entry name" value="RNase_III_dom"/>
</dbReference>
<dbReference type="PANTHER" id="PTHR14950">
    <property type="entry name" value="DICER-RELATED"/>
    <property type="match status" value="1"/>
</dbReference>
<dbReference type="Proteomes" id="UP000663860">
    <property type="component" value="Unassembled WGS sequence"/>
</dbReference>
<dbReference type="GO" id="GO:0006396">
    <property type="term" value="P:RNA processing"/>
    <property type="evidence" value="ECO:0007669"/>
    <property type="project" value="InterPro"/>
</dbReference>
<feature type="domain" description="RNase III" evidence="3">
    <location>
        <begin position="11"/>
        <end position="141"/>
    </location>
</feature>
<dbReference type="EMBL" id="CAJOAZ010001207">
    <property type="protein sequence ID" value="CAF3781480.1"/>
    <property type="molecule type" value="Genomic_DNA"/>
</dbReference>
<dbReference type="Proteomes" id="UP000663881">
    <property type="component" value="Unassembled WGS sequence"/>
</dbReference>
<gene>
    <name evidence="5" type="ORF">IZO911_LOCUS41436</name>
    <name evidence="6" type="ORF">JYZ213_LOCUS40268</name>
    <name evidence="8" type="ORF">KXQ929_LOCUS11267</name>
    <name evidence="7" type="ORF">OKA104_LOCUS3327</name>
    <name evidence="9" type="ORF">OXD698_LOCUS17167</name>
    <name evidence="4" type="ORF">VCS650_LOCUS22422</name>
</gene>
<accession>A0A814S8W5</accession>
<dbReference type="Pfam" id="PF00636">
    <property type="entry name" value="Ribonuclease_3"/>
    <property type="match status" value="1"/>
</dbReference>
<comment type="caution">
    <text evidence="4">The sequence shown here is derived from an EMBL/GenBank/DDBJ whole genome shotgun (WGS) entry which is preliminary data.</text>
</comment>
<dbReference type="Proteomes" id="UP000663844">
    <property type="component" value="Unassembled WGS sequence"/>
</dbReference>
<keyword evidence="2" id="KW-1133">Transmembrane helix</keyword>
<dbReference type="AlphaFoldDB" id="A0A814S8W5"/>
<dbReference type="Proteomes" id="UP000663891">
    <property type="component" value="Unassembled WGS sequence"/>
</dbReference>
<evidence type="ECO:0000313" key="8">
    <source>
        <dbReference type="EMBL" id="CAF3704211.1"/>
    </source>
</evidence>
<evidence type="ECO:0000256" key="2">
    <source>
        <dbReference type="SAM" id="Phobius"/>
    </source>
</evidence>
<dbReference type="Gene3D" id="1.10.1520.10">
    <property type="entry name" value="Ribonuclease III domain"/>
    <property type="match status" value="1"/>
</dbReference>